<dbReference type="RefSeq" id="WP_119088396.1">
    <property type="nucleotide sequence ID" value="NZ_QXIS01000001.1"/>
</dbReference>
<feature type="transmembrane region" description="Helical" evidence="1">
    <location>
        <begin position="20"/>
        <end position="39"/>
    </location>
</feature>
<evidence type="ECO:0008006" key="4">
    <source>
        <dbReference type="Google" id="ProtNLM"/>
    </source>
</evidence>
<keyword evidence="1" id="KW-0812">Transmembrane</keyword>
<dbReference type="OrthoDB" id="7059515at2"/>
<dbReference type="EMBL" id="QXIS01000001">
    <property type="protein sequence ID" value="RIE06965.1"/>
    <property type="molecule type" value="Genomic_DNA"/>
</dbReference>
<evidence type="ECO:0000256" key="1">
    <source>
        <dbReference type="SAM" id="Phobius"/>
    </source>
</evidence>
<sequence length="383" mass="41352">MKKTVQSHGLRQIILHNRRWLAAFVIVAATVGATTMWALRGKKTALHVVSQFKTSDYPIGIVGTQDQGYVLTAAGQIFALRGWASQSEGVELGDNPTSLTLSTSGKYLLVVGQRLTLLDDALRQKWSRKTTAPSVVEQAVFTVTGGVAVVYSFLEDQSRQFVMYDLAGKYQGGYTVPDFGRGSQISLAHSGMLVVTLEGGTIYTVSPQGKVIAKFTVPNPDQKLAGLVTAVDDSGTRILAGYSRSVSGVAGPLPRYLFDQTGKKIAQISATSDNPGLRALGNYFLTFGRTAEIFDKDGKQLLSASKLNFNAIDASMSNGECALLFQEQTTSQTAVYFLGIYDIETHALVRQWSTAESDEVRVFQLPGMRSVLALGTGLFILTP</sequence>
<evidence type="ECO:0000313" key="3">
    <source>
        <dbReference type="Proteomes" id="UP000266328"/>
    </source>
</evidence>
<organism evidence="2 3">
    <name type="scientific">Candidatus Cryosericum terrychapinii</name>
    <dbReference type="NCBI Taxonomy" id="2290919"/>
    <lineage>
        <taxon>Bacteria</taxon>
        <taxon>Pseudomonadati</taxon>
        <taxon>Caldisericota/Cryosericota group</taxon>
        <taxon>Candidatus Cryosericota</taxon>
        <taxon>Candidatus Cryosericia</taxon>
        <taxon>Candidatus Cryosericales</taxon>
        <taxon>Candidatus Cryosericaceae</taxon>
        <taxon>Candidatus Cryosericum</taxon>
    </lineage>
</organism>
<keyword evidence="1" id="KW-1133">Transmembrane helix</keyword>
<dbReference type="AlphaFoldDB" id="A0A398CWC3"/>
<keyword evidence="1" id="KW-0472">Membrane</keyword>
<protein>
    <recommendedName>
        <fullName evidence="4">WD40 repeat domain-containing protein</fullName>
    </recommendedName>
</protein>
<keyword evidence="3" id="KW-1185">Reference proteome</keyword>
<dbReference type="Proteomes" id="UP000266328">
    <property type="component" value="Unassembled WGS sequence"/>
</dbReference>
<name>A0A398CWC3_9BACT</name>
<gene>
    <name evidence="2" type="ORF">SMC7_00320</name>
</gene>
<dbReference type="InterPro" id="IPR011047">
    <property type="entry name" value="Quinoprotein_ADH-like_sf"/>
</dbReference>
<proteinExistence type="predicted"/>
<dbReference type="SUPFAM" id="SSF50998">
    <property type="entry name" value="Quinoprotein alcohol dehydrogenase-like"/>
    <property type="match status" value="1"/>
</dbReference>
<comment type="caution">
    <text evidence="2">The sequence shown here is derived from an EMBL/GenBank/DDBJ whole genome shotgun (WGS) entry which is preliminary data.</text>
</comment>
<evidence type="ECO:0000313" key="2">
    <source>
        <dbReference type="EMBL" id="RIE06965.1"/>
    </source>
</evidence>
<accession>A0A398CWC3</accession>
<reference evidence="2 3" key="1">
    <citation type="submission" date="2018-09" db="EMBL/GenBank/DDBJ databases">
        <title>Discovery and Ecogenomic Context for Candidatus Cryosericales, a Global Caldiserica Order Active in Thawing Permafrost.</title>
        <authorList>
            <person name="Martinez M.A."/>
            <person name="Woodcroft B.J."/>
            <person name="Ignacio Espinoza J.C."/>
            <person name="Zayed A."/>
            <person name="Singleton C.M."/>
            <person name="Boyd J."/>
            <person name="Li Y.-F."/>
            <person name="Purvine S."/>
            <person name="Maughan H."/>
            <person name="Hodgkins S.B."/>
            <person name="Anderson D."/>
            <person name="Sederholm M."/>
            <person name="Temperton B."/>
            <person name="Saleska S.R."/>
            <person name="Tyson G.W."/>
            <person name="Rich V.I."/>
        </authorList>
    </citation>
    <scope>NUCLEOTIDE SEQUENCE [LARGE SCALE GENOMIC DNA]</scope>
    <source>
        <strain evidence="2 3">SMC7</strain>
    </source>
</reference>